<dbReference type="Gene3D" id="3.40.30.10">
    <property type="entry name" value="Glutaredoxin"/>
    <property type="match status" value="1"/>
</dbReference>
<dbReference type="SUPFAM" id="SSF52833">
    <property type="entry name" value="Thioredoxin-like"/>
    <property type="match status" value="1"/>
</dbReference>
<comment type="caution">
    <text evidence="5">The sequence shown here is derived from an EMBL/GenBank/DDBJ whole genome shotgun (WGS) entry which is preliminary data.</text>
</comment>
<proteinExistence type="inferred from homology"/>
<dbReference type="SFLD" id="SFLDS00019">
    <property type="entry name" value="Glutathione_Transferase_(cytos"/>
    <property type="match status" value="1"/>
</dbReference>
<keyword evidence="6" id="KW-1185">Reference proteome</keyword>
<feature type="domain" description="GST C-terminal" evidence="4">
    <location>
        <begin position="88"/>
        <end position="207"/>
    </location>
</feature>
<dbReference type="AlphaFoldDB" id="A0AAE1HJ95"/>
<dbReference type="Gene3D" id="1.20.1050.10">
    <property type="match status" value="1"/>
</dbReference>
<dbReference type="InterPro" id="IPR036282">
    <property type="entry name" value="Glutathione-S-Trfase_C_sf"/>
</dbReference>
<sequence length="213" mass="23795">MPVLYGATPSPPCRAVLLTGKAVGADIELKKVNPTRGETRTPEFLEMNPRHTIPVLDDDGFVLAESRAIMCYIVDKYGAEDDQLLPKDPQQRGRVLEKVMFDQVLYGRLLDVYTPAWLFHGAELNEEKRPALDEEFGVLDKYLEASDWVAGDNMTLADIALAVTVSQASEGFGYSMEPFANITRWHEACKSDISGYEEIEVEGVNFFKELTGK</sequence>
<dbReference type="InterPro" id="IPR036249">
    <property type="entry name" value="Thioredoxin-like_sf"/>
</dbReference>
<dbReference type="Pfam" id="PF00043">
    <property type="entry name" value="GST_C"/>
    <property type="match status" value="1"/>
</dbReference>
<evidence type="ECO:0000313" key="5">
    <source>
        <dbReference type="EMBL" id="KAK3922178.1"/>
    </source>
</evidence>
<evidence type="ECO:0000256" key="2">
    <source>
        <dbReference type="RuleBase" id="RU003494"/>
    </source>
</evidence>
<dbReference type="InterPro" id="IPR040079">
    <property type="entry name" value="Glutathione_S-Trfase"/>
</dbReference>
<protein>
    <submittedName>
        <fullName evidence="5">Glutathione S-transferase D7</fullName>
    </submittedName>
</protein>
<dbReference type="InterPro" id="IPR010987">
    <property type="entry name" value="Glutathione-S-Trfase_C-like"/>
</dbReference>
<dbReference type="InterPro" id="IPR004046">
    <property type="entry name" value="GST_C"/>
</dbReference>
<dbReference type="PROSITE" id="PS50404">
    <property type="entry name" value="GST_NTER"/>
    <property type="match status" value="1"/>
</dbReference>
<dbReference type="CDD" id="cd03045">
    <property type="entry name" value="GST_N_Delta_Epsilon"/>
    <property type="match status" value="1"/>
</dbReference>
<gene>
    <name evidence="5" type="ORF">KUF71_011673</name>
</gene>
<organism evidence="5 6">
    <name type="scientific">Frankliniella fusca</name>
    <dbReference type="NCBI Taxonomy" id="407009"/>
    <lineage>
        <taxon>Eukaryota</taxon>
        <taxon>Metazoa</taxon>
        <taxon>Ecdysozoa</taxon>
        <taxon>Arthropoda</taxon>
        <taxon>Hexapoda</taxon>
        <taxon>Insecta</taxon>
        <taxon>Pterygota</taxon>
        <taxon>Neoptera</taxon>
        <taxon>Paraneoptera</taxon>
        <taxon>Thysanoptera</taxon>
        <taxon>Terebrantia</taxon>
        <taxon>Thripoidea</taxon>
        <taxon>Thripidae</taxon>
        <taxon>Frankliniella</taxon>
    </lineage>
</organism>
<evidence type="ECO:0000259" key="4">
    <source>
        <dbReference type="PROSITE" id="PS50405"/>
    </source>
</evidence>
<dbReference type="EMBL" id="JAHWGI010001072">
    <property type="protein sequence ID" value="KAK3922178.1"/>
    <property type="molecule type" value="Genomic_DNA"/>
</dbReference>
<dbReference type="PANTHER" id="PTHR43969">
    <property type="entry name" value="GLUTATHIONE S TRANSFERASE D10, ISOFORM A-RELATED"/>
    <property type="match status" value="1"/>
</dbReference>
<reference evidence="5" key="2">
    <citation type="journal article" date="2023" name="BMC Genomics">
        <title>Pest status, molecular evolution, and epigenetic factors derived from the genome assembly of Frankliniella fusca, a thysanopteran phytovirus vector.</title>
        <authorList>
            <person name="Catto M.A."/>
            <person name="Labadie P.E."/>
            <person name="Jacobson A.L."/>
            <person name="Kennedy G.G."/>
            <person name="Srinivasan R."/>
            <person name="Hunt B.G."/>
        </authorList>
    </citation>
    <scope>NUCLEOTIDE SEQUENCE</scope>
    <source>
        <strain evidence="5">PL_HMW_Pooled</strain>
    </source>
</reference>
<dbReference type="PROSITE" id="PS50405">
    <property type="entry name" value="GST_CTER"/>
    <property type="match status" value="1"/>
</dbReference>
<dbReference type="SUPFAM" id="SSF47616">
    <property type="entry name" value="GST C-terminal domain-like"/>
    <property type="match status" value="1"/>
</dbReference>
<dbReference type="FunFam" id="3.40.30.10:FF:000034">
    <property type="entry name" value="glutathione S-transferase 1"/>
    <property type="match status" value="1"/>
</dbReference>
<dbReference type="GO" id="GO:0004364">
    <property type="term" value="F:glutathione transferase activity"/>
    <property type="evidence" value="ECO:0007669"/>
    <property type="project" value="TreeGrafter"/>
</dbReference>
<accession>A0AAE1HJ95</accession>
<dbReference type="InterPro" id="IPR004045">
    <property type="entry name" value="Glutathione_S-Trfase_N"/>
</dbReference>
<dbReference type="PANTHER" id="PTHR43969:SF2">
    <property type="entry name" value="GLUTATHIONE S TRANSFERASE D11, ISOFORM B"/>
    <property type="match status" value="1"/>
</dbReference>
<name>A0AAE1HJ95_9NEOP</name>
<dbReference type="SFLD" id="SFLDG01153">
    <property type="entry name" value="Main.4:_Theta-like"/>
    <property type="match status" value="1"/>
</dbReference>
<evidence type="ECO:0000259" key="3">
    <source>
        <dbReference type="PROSITE" id="PS50404"/>
    </source>
</evidence>
<dbReference type="CDD" id="cd03177">
    <property type="entry name" value="GST_C_Delta_Epsilon"/>
    <property type="match status" value="1"/>
</dbReference>
<reference evidence="5" key="1">
    <citation type="submission" date="2021-07" db="EMBL/GenBank/DDBJ databases">
        <authorList>
            <person name="Catto M.A."/>
            <person name="Jacobson A."/>
            <person name="Kennedy G."/>
            <person name="Labadie P."/>
            <person name="Hunt B.G."/>
            <person name="Srinivasan R."/>
        </authorList>
    </citation>
    <scope>NUCLEOTIDE SEQUENCE</scope>
    <source>
        <strain evidence="5">PL_HMW_Pooled</strain>
        <tissue evidence="5">Head</tissue>
    </source>
</reference>
<dbReference type="GO" id="GO:0006749">
    <property type="term" value="P:glutathione metabolic process"/>
    <property type="evidence" value="ECO:0007669"/>
    <property type="project" value="TreeGrafter"/>
</dbReference>
<feature type="domain" description="GST N-terminal" evidence="3">
    <location>
        <begin position="1"/>
        <end position="81"/>
    </location>
</feature>
<dbReference type="FunFam" id="1.20.1050.10:FF:000007">
    <property type="entry name" value="Glutathione S-transferase 1-1"/>
    <property type="match status" value="1"/>
</dbReference>
<comment type="similarity">
    <text evidence="2">Belongs to the GST superfamily.</text>
</comment>
<dbReference type="Proteomes" id="UP001219518">
    <property type="component" value="Unassembled WGS sequence"/>
</dbReference>
<comment type="subunit">
    <text evidence="1">Homodimer.</text>
</comment>
<dbReference type="SFLD" id="SFLDG00358">
    <property type="entry name" value="Main_(cytGST)"/>
    <property type="match status" value="1"/>
</dbReference>
<evidence type="ECO:0000313" key="6">
    <source>
        <dbReference type="Proteomes" id="UP001219518"/>
    </source>
</evidence>
<evidence type="ECO:0000256" key="1">
    <source>
        <dbReference type="ARBA" id="ARBA00011738"/>
    </source>
</evidence>
<dbReference type="Pfam" id="PF02798">
    <property type="entry name" value="GST_N"/>
    <property type="match status" value="1"/>
</dbReference>